<feature type="domain" description="Glycosyl hydrolase family 13 catalytic" evidence="1">
    <location>
        <begin position="10"/>
        <end position="421"/>
    </location>
</feature>
<organism evidence="2 3">
    <name type="scientific">Coprobacter tertius</name>
    <dbReference type="NCBI Taxonomy" id="2944915"/>
    <lineage>
        <taxon>Bacteria</taxon>
        <taxon>Pseudomonadati</taxon>
        <taxon>Bacteroidota</taxon>
        <taxon>Bacteroidia</taxon>
        <taxon>Bacteroidales</taxon>
        <taxon>Barnesiellaceae</taxon>
        <taxon>Coprobacter</taxon>
    </lineage>
</organism>
<dbReference type="RefSeq" id="WP_255028211.1">
    <property type="nucleotide sequence ID" value="NZ_JANDHW010000015.1"/>
</dbReference>
<comment type="caution">
    <text evidence="2">The sequence shown here is derived from an EMBL/GenBank/DDBJ whole genome shotgun (WGS) entry which is preliminary data.</text>
</comment>
<keyword evidence="2" id="KW-0378">Hydrolase</keyword>
<dbReference type="Gene3D" id="3.20.20.80">
    <property type="entry name" value="Glycosidases"/>
    <property type="match status" value="2"/>
</dbReference>
<dbReference type="SUPFAM" id="SSF51445">
    <property type="entry name" value="(Trans)glycosidases"/>
    <property type="match status" value="1"/>
</dbReference>
<accession>A0ABT1MJP3</accession>
<dbReference type="SMART" id="SM00642">
    <property type="entry name" value="Aamy"/>
    <property type="match status" value="1"/>
</dbReference>
<dbReference type="CDD" id="cd11349">
    <property type="entry name" value="AmyAc_3"/>
    <property type="match status" value="1"/>
</dbReference>
<name>A0ABT1MJP3_9BACT</name>
<evidence type="ECO:0000313" key="3">
    <source>
        <dbReference type="Proteomes" id="UP001205603"/>
    </source>
</evidence>
<dbReference type="SUPFAM" id="SSF51011">
    <property type="entry name" value="Glycosyl hydrolase domain"/>
    <property type="match status" value="1"/>
</dbReference>
<dbReference type="Proteomes" id="UP001205603">
    <property type="component" value="Unassembled WGS sequence"/>
</dbReference>
<evidence type="ECO:0000259" key="1">
    <source>
        <dbReference type="SMART" id="SM00642"/>
    </source>
</evidence>
<dbReference type="PANTHER" id="PTHR10357:SF205">
    <property type="entry name" value="O-GLYCOSYL HYDROLASE FAMILY 13"/>
    <property type="match status" value="1"/>
</dbReference>
<dbReference type="Pfam" id="PF00128">
    <property type="entry name" value="Alpha-amylase"/>
    <property type="match status" value="1"/>
</dbReference>
<dbReference type="InterPro" id="IPR017853">
    <property type="entry name" value="GH"/>
</dbReference>
<proteinExistence type="predicted"/>
<dbReference type="InterPro" id="IPR006047">
    <property type="entry name" value="GH13_cat_dom"/>
</dbReference>
<keyword evidence="3" id="KW-1185">Reference proteome</keyword>
<reference evidence="2 3" key="1">
    <citation type="submission" date="2022-07" db="EMBL/GenBank/DDBJ databases">
        <title>Fecal culturing of patients with breast cancer.</title>
        <authorList>
            <person name="Teng N.M.Y."/>
            <person name="Kiu R."/>
            <person name="Evans R."/>
            <person name="Baker D.J."/>
            <person name="Zenner C."/>
            <person name="Robinson S.D."/>
            <person name="Hall L.J."/>
        </authorList>
    </citation>
    <scope>NUCLEOTIDE SEQUENCE [LARGE SCALE GENOMIC DNA]</scope>
    <source>
        <strain evidence="2 3">LH1063</strain>
    </source>
</reference>
<dbReference type="PANTHER" id="PTHR10357">
    <property type="entry name" value="ALPHA-AMYLASE FAMILY MEMBER"/>
    <property type="match status" value="1"/>
</dbReference>
<sequence>MKKNKIIIYQVLPRLFGNMNATCKPNGTLLENGVGKFVDFTPKVLREIRLLGCTHIWYTGVIEHATQTDYSRYGITKDNKHVVKGKAGSPYAIKDYYDVDPDLAVNVSDRMREFEDLVARTHDAGLKMIMDFVPNHVARQYRSDTKPAGIKDLGENDDTTVHFLPNNNFYYIPRQEFAGQFYLGEGPDKYTEYPAKATGNDCFGAYPNCNDWYETVKLNYGVDYMHGHKKYFDPVPDTWEKMKDILLYWCEKGVDGFRCDMAEMVPVEFWGWVIPLVKKEYPAVIFIAEIYNPHEYRYYIFDGKFDYLYDKVGLYDLLRSIICRHASATQITRSWQSLDGINSHMLNFLENHDEQRIASGEFAGDPFRAVSALVVSAMMNVNPMMIYFGQELGEPGKDEEGFSGYDGRTTIFDYWSIASVRNWYNKGNCTVSNLSSGEKELRKIYKKVLTLCNKEAAIREGSFFDLMYVNLDNDCFDANRQYAFLRKYGNELLVIIANFDDRDVSVGIRIPDHAFDVLEIEPQYGECTELLGGAVTTCSIHPDRMFYSAVSADNAVVWKIKLISGKSEKEKNKINRL</sequence>
<evidence type="ECO:0000313" key="2">
    <source>
        <dbReference type="EMBL" id="MCP9612845.1"/>
    </source>
</evidence>
<protein>
    <submittedName>
        <fullName evidence="2">Alpha-amylase family glycosyl hydrolase</fullName>
    </submittedName>
</protein>
<dbReference type="GO" id="GO:0016787">
    <property type="term" value="F:hydrolase activity"/>
    <property type="evidence" value="ECO:0007669"/>
    <property type="project" value="UniProtKB-KW"/>
</dbReference>
<gene>
    <name evidence="2" type="ORF">NMU02_12165</name>
</gene>
<dbReference type="EMBL" id="JANDHW010000015">
    <property type="protein sequence ID" value="MCP9612845.1"/>
    <property type="molecule type" value="Genomic_DNA"/>
</dbReference>